<evidence type="ECO:0000256" key="2">
    <source>
        <dbReference type="ARBA" id="ARBA00023015"/>
    </source>
</evidence>
<dbReference type="SUPFAM" id="SSF52833">
    <property type="entry name" value="Thioredoxin-like"/>
    <property type="match status" value="1"/>
</dbReference>
<evidence type="ECO:0000256" key="1">
    <source>
        <dbReference type="ARBA" id="ARBA00022491"/>
    </source>
</evidence>
<evidence type="ECO:0000313" key="9">
    <source>
        <dbReference type="Proteomes" id="UP000295601"/>
    </source>
</evidence>
<name>A0A4R6RTW9_9MICO</name>
<dbReference type="PROSITE" id="PS51352">
    <property type="entry name" value="THIOREDOXIN_2"/>
    <property type="match status" value="1"/>
</dbReference>
<evidence type="ECO:0000259" key="6">
    <source>
        <dbReference type="PROSITE" id="PS50937"/>
    </source>
</evidence>
<organism evidence="8 9">
    <name type="scientific">Leucobacter luti</name>
    <dbReference type="NCBI Taxonomy" id="340320"/>
    <lineage>
        <taxon>Bacteria</taxon>
        <taxon>Bacillati</taxon>
        <taxon>Actinomycetota</taxon>
        <taxon>Actinomycetes</taxon>
        <taxon>Micrococcales</taxon>
        <taxon>Microbacteriaceae</taxon>
        <taxon>Leucobacter</taxon>
    </lineage>
</organism>
<dbReference type="PANTHER" id="PTHR30204">
    <property type="entry name" value="REDOX-CYCLING DRUG-SENSING TRANSCRIPTIONAL ACTIVATOR SOXR"/>
    <property type="match status" value="1"/>
</dbReference>
<dbReference type="PRINTS" id="PR00040">
    <property type="entry name" value="HTHMERR"/>
</dbReference>
<dbReference type="GO" id="GO:0003700">
    <property type="term" value="F:DNA-binding transcription factor activity"/>
    <property type="evidence" value="ECO:0007669"/>
    <property type="project" value="InterPro"/>
</dbReference>
<dbReference type="InterPro" id="IPR013766">
    <property type="entry name" value="Thioredoxin_domain"/>
</dbReference>
<dbReference type="SUPFAM" id="SSF46955">
    <property type="entry name" value="Putative DNA-binding domain"/>
    <property type="match status" value="1"/>
</dbReference>
<evidence type="ECO:0000256" key="4">
    <source>
        <dbReference type="ARBA" id="ARBA00023163"/>
    </source>
</evidence>
<dbReference type="GO" id="GO:0016491">
    <property type="term" value="F:oxidoreductase activity"/>
    <property type="evidence" value="ECO:0007669"/>
    <property type="project" value="InterPro"/>
</dbReference>
<feature type="domain" description="Thioredoxin" evidence="7">
    <location>
        <begin position="146"/>
        <end position="313"/>
    </location>
</feature>
<evidence type="ECO:0000256" key="3">
    <source>
        <dbReference type="ARBA" id="ARBA00023125"/>
    </source>
</evidence>
<dbReference type="InterPro" id="IPR036249">
    <property type="entry name" value="Thioredoxin-like_sf"/>
</dbReference>
<dbReference type="EMBL" id="SNYA01000007">
    <property type="protein sequence ID" value="TDP90322.1"/>
    <property type="molecule type" value="Genomic_DNA"/>
</dbReference>
<keyword evidence="9" id="KW-1185">Reference proteome</keyword>
<dbReference type="InterPro" id="IPR047057">
    <property type="entry name" value="MerR_fam"/>
</dbReference>
<keyword evidence="3" id="KW-0238">DNA-binding</keyword>
<dbReference type="CDD" id="cd03017">
    <property type="entry name" value="PRX_BCP"/>
    <property type="match status" value="1"/>
</dbReference>
<evidence type="ECO:0000313" key="8">
    <source>
        <dbReference type="EMBL" id="TDP90322.1"/>
    </source>
</evidence>
<dbReference type="InterPro" id="IPR009061">
    <property type="entry name" value="DNA-bd_dom_put_sf"/>
</dbReference>
<feature type="coiled-coil region" evidence="5">
    <location>
        <begin position="90"/>
        <end position="117"/>
    </location>
</feature>
<feature type="domain" description="HTH merR-type" evidence="6">
    <location>
        <begin position="1"/>
        <end position="68"/>
    </location>
</feature>
<dbReference type="Pfam" id="PF13411">
    <property type="entry name" value="MerR_1"/>
    <property type="match status" value="1"/>
</dbReference>
<dbReference type="OrthoDB" id="9802039at2"/>
<dbReference type="GO" id="GO:0003677">
    <property type="term" value="F:DNA binding"/>
    <property type="evidence" value="ECO:0007669"/>
    <property type="project" value="UniProtKB-KW"/>
</dbReference>
<evidence type="ECO:0000256" key="5">
    <source>
        <dbReference type="SAM" id="Coils"/>
    </source>
</evidence>
<dbReference type="PROSITE" id="PS00552">
    <property type="entry name" value="HTH_MERR_1"/>
    <property type="match status" value="1"/>
</dbReference>
<keyword evidence="4" id="KW-0804">Transcription</keyword>
<dbReference type="InterPro" id="IPR013740">
    <property type="entry name" value="Redoxin"/>
</dbReference>
<protein>
    <submittedName>
        <fullName evidence="8">Peroxiredoxin</fullName>
    </submittedName>
</protein>
<sequence>MRIGELAQQAGVTVKAVRYYEQIGLVAPKRGNNGYRTYTGQDLRTVREIRELHELGIVPSRAAPFIECLEIGHEHGDECVSSLAVYRDAIAELDRALTELGARRTALQRRLETAAEREVRPAAAPADYTVLPAGLPAPEDDGAAAHLPGKPVPGLILHNSDGESVALDRLGAGRSVIYLYPLTGRPGVDLPEGWDAIPGARGCSTQACDFRDHFQELRAAGVQSVTGLSSQHTDYQAEVAARLALPFPMLSDPDFALAAALQLPTFSAPGHERLYARLTLIIRDGVIEHVFYPIFPPNTHAQQVLDWLAAHPEDDA</sequence>
<dbReference type="Pfam" id="PF08534">
    <property type="entry name" value="Redoxin"/>
    <property type="match status" value="1"/>
</dbReference>
<dbReference type="Proteomes" id="UP000295601">
    <property type="component" value="Unassembled WGS sequence"/>
</dbReference>
<reference evidence="8 9" key="1">
    <citation type="submission" date="2019-03" db="EMBL/GenBank/DDBJ databases">
        <title>Genomic analyses of the natural microbiome of Caenorhabditis elegans.</title>
        <authorList>
            <person name="Samuel B."/>
        </authorList>
    </citation>
    <scope>NUCLEOTIDE SEQUENCE [LARGE SCALE GENOMIC DNA]</scope>
    <source>
        <strain evidence="8 9">JUb18</strain>
    </source>
</reference>
<dbReference type="Gene3D" id="3.40.30.10">
    <property type="entry name" value="Glutaredoxin"/>
    <property type="match status" value="1"/>
</dbReference>
<dbReference type="RefSeq" id="WP_133617487.1">
    <property type="nucleotide sequence ID" value="NZ_SNYA01000007.1"/>
</dbReference>
<dbReference type="PANTHER" id="PTHR30204:SF69">
    <property type="entry name" value="MERR-FAMILY TRANSCRIPTIONAL REGULATOR"/>
    <property type="match status" value="1"/>
</dbReference>
<dbReference type="AlphaFoldDB" id="A0A4R6RTW9"/>
<comment type="caution">
    <text evidence="8">The sequence shown here is derived from an EMBL/GenBank/DDBJ whole genome shotgun (WGS) entry which is preliminary data.</text>
</comment>
<dbReference type="InterPro" id="IPR000551">
    <property type="entry name" value="MerR-type_HTH_dom"/>
</dbReference>
<keyword evidence="5" id="KW-0175">Coiled coil</keyword>
<proteinExistence type="predicted"/>
<gene>
    <name evidence="8" type="ORF">EDF62_2891</name>
</gene>
<keyword evidence="2" id="KW-0805">Transcription regulation</keyword>
<dbReference type="SMART" id="SM00422">
    <property type="entry name" value="HTH_MERR"/>
    <property type="match status" value="1"/>
</dbReference>
<dbReference type="Gene3D" id="1.10.1660.10">
    <property type="match status" value="1"/>
</dbReference>
<evidence type="ECO:0000259" key="7">
    <source>
        <dbReference type="PROSITE" id="PS51352"/>
    </source>
</evidence>
<dbReference type="PROSITE" id="PS50937">
    <property type="entry name" value="HTH_MERR_2"/>
    <property type="match status" value="1"/>
</dbReference>
<accession>A0A4R6RTW9</accession>
<keyword evidence="1" id="KW-0678">Repressor</keyword>